<accession>A0A916YRI9</accession>
<dbReference type="Gene3D" id="3.40.50.720">
    <property type="entry name" value="NAD(P)-binding Rossmann-like Domain"/>
    <property type="match status" value="1"/>
</dbReference>
<reference evidence="4" key="1">
    <citation type="journal article" date="2014" name="Int. J. Syst. Evol. Microbiol.">
        <title>Complete genome sequence of Corynebacterium casei LMG S-19264T (=DSM 44701T), isolated from a smear-ripened cheese.</title>
        <authorList>
            <consortium name="US DOE Joint Genome Institute (JGI-PGF)"/>
            <person name="Walter F."/>
            <person name="Albersmeier A."/>
            <person name="Kalinowski J."/>
            <person name="Ruckert C."/>
        </authorList>
    </citation>
    <scope>NUCLEOTIDE SEQUENCE</scope>
    <source>
        <strain evidence="4">CGMCC 1.15178</strain>
    </source>
</reference>
<dbReference type="Proteomes" id="UP000612456">
    <property type="component" value="Unassembled WGS sequence"/>
</dbReference>
<dbReference type="PANTHER" id="PTHR43818">
    <property type="entry name" value="BCDNA.GH03377"/>
    <property type="match status" value="1"/>
</dbReference>
<evidence type="ECO:0008006" key="6">
    <source>
        <dbReference type="Google" id="ProtNLM"/>
    </source>
</evidence>
<feature type="domain" description="GFO/IDH/MocA-like oxidoreductase" evidence="3">
    <location>
        <begin position="144"/>
        <end position="257"/>
    </location>
</feature>
<dbReference type="AlphaFoldDB" id="A0A916YRI9"/>
<dbReference type="SUPFAM" id="SSF51735">
    <property type="entry name" value="NAD(P)-binding Rossmann-fold domains"/>
    <property type="match status" value="1"/>
</dbReference>
<protein>
    <recommendedName>
        <fullName evidence="6">Gfo/Idh/MocA family oxidoreductase</fullName>
    </recommendedName>
</protein>
<evidence type="ECO:0000313" key="5">
    <source>
        <dbReference type="Proteomes" id="UP000612456"/>
    </source>
</evidence>
<dbReference type="GO" id="GO:0016491">
    <property type="term" value="F:oxidoreductase activity"/>
    <property type="evidence" value="ECO:0007669"/>
    <property type="project" value="UniProtKB-KW"/>
</dbReference>
<proteinExistence type="predicted"/>
<dbReference type="InterPro" id="IPR055170">
    <property type="entry name" value="GFO_IDH_MocA-like_dom"/>
</dbReference>
<dbReference type="SUPFAM" id="SSF55347">
    <property type="entry name" value="Glyceraldehyde-3-phosphate dehydrogenase-like, C-terminal domain"/>
    <property type="match status" value="1"/>
</dbReference>
<gene>
    <name evidence="4" type="ORF">GCM10010911_12970</name>
</gene>
<dbReference type="GO" id="GO:0000166">
    <property type="term" value="F:nucleotide binding"/>
    <property type="evidence" value="ECO:0007669"/>
    <property type="project" value="InterPro"/>
</dbReference>
<dbReference type="InterPro" id="IPR036291">
    <property type="entry name" value="NAD(P)-bd_dom_sf"/>
</dbReference>
<dbReference type="Pfam" id="PF22725">
    <property type="entry name" value="GFO_IDH_MocA_C3"/>
    <property type="match status" value="1"/>
</dbReference>
<dbReference type="EMBL" id="BMHP01000001">
    <property type="protein sequence ID" value="GGD56663.1"/>
    <property type="molecule type" value="Genomic_DNA"/>
</dbReference>
<name>A0A916YRI9_9BACL</name>
<evidence type="ECO:0000259" key="3">
    <source>
        <dbReference type="Pfam" id="PF22725"/>
    </source>
</evidence>
<sequence>MLKVGLIGFGFMGHMHLENYVRLQAEGVPVELVAICDLRIEELKNAKVEGNIATDTQITDLSRYRLYADIEDMLSSEQLDIVSIALPTYLHAEITCDLLGRGYHVLCEKPMALNSVEGKRMIAAAEQSGKKLQIGQCLRFWPAYEYLKETVDSGRFGAATGGYFFRGGATPEGWFRVKELSGGAMLDMHIHDTDVINWIFGMPEKVQSLSRNIVPGSGYDIVSTNYSYEDGKVLNAQCDWTLQGDFGFSMVYRVNFEGGNLVFENNEVKVNPNDAPGFIAELSPDMGYYREIRYFVESIINGTSITVAEPQSTLASLEILEAEILSADRGGEAVELGKIEPTAKV</sequence>
<dbReference type="RefSeq" id="WP_188990220.1">
    <property type="nucleotide sequence ID" value="NZ_BMHP01000001.1"/>
</dbReference>
<keyword evidence="5" id="KW-1185">Reference proteome</keyword>
<evidence type="ECO:0000313" key="4">
    <source>
        <dbReference type="EMBL" id="GGD56663.1"/>
    </source>
</evidence>
<dbReference type="Gene3D" id="3.30.360.10">
    <property type="entry name" value="Dihydrodipicolinate Reductase, domain 2"/>
    <property type="match status" value="1"/>
</dbReference>
<reference evidence="4" key="2">
    <citation type="submission" date="2020-09" db="EMBL/GenBank/DDBJ databases">
        <authorList>
            <person name="Sun Q."/>
            <person name="Zhou Y."/>
        </authorList>
    </citation>
    <scope>NUCLEOTIDE SEQUENCE</scope>
    <source>
        <strain evidence="4">CGMCC 1.15178</strain>
    </source>
</reference>
<dbReference type="Pfam" id="PF01408">
    <property type="entry name" value="GFO_IDH_MocA"/>
    <property type="match status" value="1"/>
</dbReference>
<dbReference type="InterPro" id="IPR050463">
    <property type="entry name" value="Gfo/Idh/MocA_oxidrdct_glycsds"/>
</dbReference>
<evidence type="ECO:0000259" key="2">
    <source>
        <dbReference type="Pfam" id="PF01408"/>
    </source>
</evidence>
<comment type="caution">
    <text evidence="4">The sequence shown here is derived from an EMBL/GenBank/DDBJ whole genome shotgun (WGS) entry which is preliminary data.</text>
</comment>
<feature type="domain" description="Gfo/Idh/MocA-like oxidoreductase N-terminal" evidence="2">
    <location>
        <begin position="2"/>
        <end position="135"/>
    </location>
</feature>
<evidence type="ECO:0000256" key="1">
    <source>
        <dbReference type="ARBA" id="ARBA00023002"/>
    </source>
</evidence>
<organism evidence="4 5">
    <name type="scientific">Paenibacillus nasutitermitis</name>
    <dbReference type="NCBI Taxonomy" id="1652958"/>
    <lineage>
        <taxon>Bacteria</taxon>
        <taxon>Bacillati</taxon>
        <taxon>Bacillota</taxon>
        <taxon>Bacilli</taxon>
        <taxon>Bacillales</taxon>
        <taxon>Paenibacillaceae</taxon>
        <taxon>Paenibacillus</taxon>
    </lineage>
</organism>
<dbReference type="PANTHER" id="PTHR43818:SF11">
    <property type="entry name" value="BCDNA.GH03377"/>
    <property type="match status" value="1"/>
</dbReference>
<dbReference type="InterPro" id="IPR000683">
    <property type="entry name" value="Gfo/Idh/MocA-like_OxRdtase_N"/>
</dbReference>
<keyword evidence="1" id="KW-0560">Oxidoreductase</keyword>